<keyword evidence="9" id="KW-0460">Magnesium</keyword>
<evidence type="ECO:0000256" key="1">
    <source>
        <dbReference type="ARBA" id="ARBA00001946"/>
    </source>
</evidence>
<dbReference type="SUPFAM" id="SSF56801">
    <property type="entry name" value="Acetyl-CoA synthetase-like"/>
    <property type="match status" value="1"/>
</dbReference>
<dbReference type="CDD" id="cd05936">
    <property type="entry name" value="FC-FACS_FadD_like"/>
    <property type="match status" value="1"/>
</dbReference>
<evidence type="ECO:0000256" key="2">
    <source>
        <dbReference type="ARBA" id="ARBA00004170"/>
    </source>
</evidence>
<evidence type="ECO:0000256" key="8">
    <source>
        <dbReference type="ARBA" id="ARBA00022840"/>
    </source>
</evidence>
<keyword evidence="8" id="KW-0067">ATP-binding</keyword>
<evidence type="ECO:0000313" key="18">
    <source>
        <dbReference type="Proteomes" id="UP000267187"/>
    </source>
</evidence>
<proteinExistence type="inferred from homology"/>
<dbReference type="InterPro" id="IPR025110">
    <property type="entry name" value="AMP-bd_C"/>
</dbReference>
<evidence type="ECO:0000256" key="11">
    <source>
        <dbReference type="ARBA" id="ARBA00023136"/>
    </source>
</evidence>
<feature type="domain" description="AMP-dependent synthetase/ligase" evidence="15">
    <location>
        <begin position="31"/>
        <end position="420"/>
    </location>
</feature>
<keyword evidence="7" id="KW-0276">Fatty acid metabolism</keyword>
<evidence type="ECO:0000313" key="17">
    <source>
        <dbReference type="EMBL" id="RMA78879.1"/>
    </source>
</evidence>
<protein>
    <recommendedName>
        <fullName evidence="13">Long-chain-fatty-acid--CoA ligase</fullName>
        <ecNumber evidence="12">6.2.1.3</ecNumber>
    </recommendedName>
    <alternativeName>
        <fullName evidence="14">Long-chain acyl-CoA synthetase</fullName>
    </alternativeName>
</protein>
<evidence type="ECO:0000256" key="9">
    <source>
        <dbReference type="ARBA" id="ARBA00022842"/>
    </source>
</evidence>
<evidence type="ECO:0000256" key="4">
    <source>
        <dbReference type="ARBA" id="ARBA00006432"/>
    </source>
</evidence>
<evidence type="ECO:0000256" key="7">
    <source>
        <dbReference type="ARBA" id="ARBA00022832"/>
    </source>
</evidence>
<dbReference type="Pfam" id="PF13193">
    <property type="entry name" value="AMP-binding_C"/>
    <property type="match status" value="1"/>
</dbReference>
<dbReference type="EC" id="6.2.1.3" evidence="12"/>
<comment type="subcellular location">
    <subcellularLocation>
        <location evidence="2">Membrane</location>
        <topology evidence="2">Peripheral membrane protein</topology>
    </subcellularLocation>
</comment>
<dbReference type="RefSeq" id="WP_121877514.1">
    <property type="nucleotide sequence ID" value="NZ_REFJ01000005.1"/>
</dbReference>
<dbReference type="FunFam" id="3.40.50.12780:FF:000003">
    <property type="entry name" value="Long-chain-fatty-acid--CoA ligase FadD"/>
    <property type="match status" value="1"/>
</dbReference>
<dbReference type="GO" id="GO:0005524">
    <property type="term" value="F:ATP binding"/>
    <property type="evidence" value="ECO:0007669"/>
    <property type="project" value="UniProtKB-KW"/>
</dbReference>
<organism evidence="17 18">
    <name type="scientific">Umboniibacter marinipuniceus</name>
    <dbReference type="NCBI Taxonomy" id="569599"/>
    <lineage>
        <taxon>Bacteria</taxon>
        <taxon>Pseudomonadati</taxon>
        <taxon>Pseudomonadota</taxon>
        <taxon>Gammaproteobacteria</taxon>
        <taxon>Cellvibrionales</taxon>
        <taxon>Cellvibrionaceae</taxon>
        <taxon>Umboniibacter</taxon>
    </lineage>
</organism>
<dbReference type="PANTHER" id="PTHR43767">
    <property type="entry name" value="LONG-CHAIN-FATTY-ACID--COA LIGASE"/>
    <property type="match status" value="1"/>
</dbReference>
<keyword evidence="10" id="KW-0443">Lipid metabolism</keyword>
<dbReference type="Gene3D" id="2.30.38.10">
    <property type="entry name" value="Luciferase, Domain 3"/>
    <property type="match status" value="1"/>
</dbReference>
<dbReference type="PANTHER" id="PTHR43767:SF8">
    <property type="entry name" value="LONG-CHAIN-FATTY-ACID--COA LIGASE"/>
    <property type="match status" value="1"/>
</dbReference>
<dbReference type="InterPro" id="IPR000873">
    <property type="entry name" value="AMP-dep_synth/lig_dom"/>
</dbReference>
<dbReference type="FunFam" id="3.30.300.30:FF:000006">
    <property type="entry name" value="Long-chain-fatty-acid--CoA ligase FadD"/>
    <property type="match status" value="1"/>
</dbReference>
<dbReference type="Gene3D" id="3.40.50.980">
    <property type="match status" value="2"/>
</dbReference>
<dbReference type="PROSITE" id="PS00455">
    <property type="entry name" value="AMP_BINDING"/>
    <property type="match status" value="1"/>
</dbReference>
<dbReference type="GO" id="GO:0016020">
    <property type="term" value="C:membrane"/>
    <property type="evidence" value="ECO:0007669"/>
    <property type="project" value="UniProtKB-SubCell"/>
</dbReference>
<evidence type="ECO:0000256" key="13">
    <source>
        <dbReference type="ARBA" id="ARBA00039545"/>
    </source>
</evidence>
<dbReference type="GO" id="GO:0004467">
    <property type="term" value="F:long-chain fatty acid-CoA ligase activity"/>
    <property type="evidence" value="ECO:0007669"/>
    <property type="project" value="UniProtKB-EC"/>
</dbReference>
<evidence type="ECO:0000259" key="16">
    <source>
        <dbReference type="Pfam" id="PF13193"/>
    </source>
</evidence>
<dbReference type="InterPro" id="IPR050237">
    <property type="entry name" value="ATP-dep_AMP-bd_enzyme"/>
</dbReference>
<accession>A0A3M0A5U4</accession>
<keyword evidence="11" id="KW-0472">Membrane</keyword>
<dbReference type="Gene3D" id="3.30.300.30">
    <property type="match status" value="1"/>
</dbReference>
<dbReference type="OrthoDB" id="9803968at2"/>
<comment type="similarity">
    <text evidence="4">Belongs to the ATP-dependent AMP-binding enzyme family.</text>
</comment>
<evidence type="ECO:0000256" key="10">
    <source>
        <dbReference type="ARBA" id="ARBA00023098"/>
    </source>
</evidence>
<dbReference type="Proteomes" id="UP000267187">
    <property type="component" value="Unassembled WGS sequence"/>
</dbReference>
<dbReference type="InterPro" id="IPR020845">
    <property type="entry name" value="AMP-binding_CS"/>
</dbReference>
<evidence type="ECO:0000256" key="6">
    <source>
        <dbReference type="ARBA" id="ARBA00022741"/>
    </source>
</evidence>
<dbReference type="NCBIfam" id="NF004229">
    <property type="entry name" value="PRK05677.1"/>
    <property type="match status" value="1"/>
</dbReference>
<comment type="cofactor">
    <cofactor evidence="1">
        <name>Mg(2+)</name>
        <dbReference type="ChEBI" id="CHEBI:18420"/>
    </cofactor>
</comment>
<dbReference type="EMBL" id="REFJ01000005">
    <property type="protein sequence ID" value="RMA78879.1"/>
    <property type="molecule type" value="Genomic_DNA"/>
</dbReference>
<dbReference type="Pfam" id="PF00501">
    <property type="entry name" value="AMP-binding"/>
    <property type="match status" value="1"/>
</dbReference>
<evidence type="ECO:0000259" key="15">
    <source>
        <dbReference type="Pfam" id="PF00501"/>
    </source>
</evidence>
<name>A0A3M0A5U4_9GAMM</name>
<dbReference type="AlphaFoldDB" id="A0A3M0A5U4"/>
<evidence type="ECO:0000256" key="3">
    <source>
        <dbReference type="ARBA" id="ARBA00005005"/>
    </source>
</evidence>
<gene>
    <name evidence="17" type="ORF">DFR27_2219</name>
</gene>
<comment type="pathway">
    <text evidence="3">Lipid metabolism; fatty acid beta-oxidation.</text>
</comment>
<evidence type="ECO:0000256" key="12">
    <source>
        <dbReference type="ARBA" id="ARBA00026121"/>
    </source>
</evidence>
<keyword evidence="5" id="KW-0436">Ligase</keyword>
<feature type="domain" description="AMP-binding enzyme C-terminal" evidence="16">
    <location>
        <begin position="471"/>
        <end position="545"/>
    </location>
</feature>
<evidence type="ECO:0000256" key="14">
    <source>
        <dbReference type="ARBA" id="ARBA00042773"/>
    </source>
</evidence>
<keyword evidence="6" id="KW-0547">Nucleotide-binding</keyword>
<sequence length="559" mass="61282">MTDVGRQGRLNHGLPAEVDVAAFENINTVYREAVSKYGSNTAFSSMGREVSYAELDQLSGAFASWIQNHTNLQPGDRIALQLPNILQYPIAMFGAIRAGLVVVNTNPLYTAREMKHQFTDSNAKAIVILANMASLLDEVIPDTNIEHVIVTEIGDMLSPVKRVLVNSVVKYVKKMVPAYQLPTALKFRDVLAKGAQKPLQEQAPTREDIAVLQYTGGTTGVAKGAMLTHGNIVANMMQTAPQMDATGMVPGKEILIAPLPLYHIYAFTIHCMVGFQRGFHTVLIANPRDIPGFVKELKTHKFSTFIGLNTLFIGLMNNPDFAKLDFSPLKLTMSGGMALSRSVAEAWEKMTGCTVSEGYGMTETSPVACANPPKAEQLGTVGLPVPNTEVKTIDEDGNDLPIGEVGELCIKGPQVMKGYWQREDATAEVLDAEGWLRTGDMAVIQEDGFVKLVDRKKDMIIVSGFNVFPNELEDVLMAHDKVVECAAVGLPDETSGEVIKIFVVSNDSSLTSDDVRQFMRKNLTAYKVPKFVEFRDELPKTNVGKVLRRELRDEALGEK</sequence>
<evidence type="ECO:0000256" key="5">
    <source>
        <dbReference type="ARBA" id="ARBA00022598"/>
    </source>
</evidence>
<keyword evidence="18" id="KW-1185">Reference proteome</keyword>
<dbReference type="InterPro" id="IPR045851">
    <property type="entry name" value="AMP-bd_C_sf"/>
</dbReference>
<comment type="caution">
    <text evidence="17">The sequence shown here is derived from an EMBL/GenBank/DDBJ whole genome shotgun (WGS) entry which is preliminary data.</text>
</comment>
<reference evidence="17 18" key="1">
    <citation type="submission" date="2018-10" db="EMBL/GenBank/DDBJ databases">
        <title>Genomic Encyclopedia of Type Strains, Phase IV (KMG-IV): sequencing the most valuable type-strain genomes for metagenomic binning, comparative biology and taxonomic classification.</title>
        <authorList>
            <person name="Goeker M."/>
        </authorList>
    </citation>
    <scope>NUCLEOTIDE SEQUENCE [LARGE SCALE GENOMIC DNA]</scope>
    <source>
        <strain evidence="17 18">DSM 25080</strain>
    </source>
</reference>